<organism evidence="2 3">
    <name type="scientific">Amphiprion ocellaris</name>
    <name type="common">Clown anemonefish</name>
    <dbReference type="NCBI Taxonomy" id="80972"/>
    <lineage>
        <taxon>Eukaryota</taxon>
        <taxon>Metazoa</taxon>
        <taxon>Chordata</taxon>
        <taxon>Craniata</taxon>
        <taxon>Vertebrata</taxon>
        <taxon>Euteleostomi</taxon>
        <taxon>Actinopterygii</taxon>
        <taxon>Neopterygii</taxon>
        <taxon>Teleostei</taxon>
        <taxon>Neoteleostei</taxon>
        <taxon>Acanthomorphata</taxon>
        <taxon>Ovalentaria</taxon>
        <taxon>Pomacentridae</taxon>
        <taxon>Amphiprion</taxon>
    </lineage>
</organism>
<dbReference type="Pfam" id="PF20636">
    <property type="entry name" value="SMN_G2-BD"/>
    <property type="match status" value="1"/>
</dbReference>
<dbReference type="InterPro" id="IPR049481">
    <property type="entry name" value="SMN_G2-BD"/>
</dbReference>
<reference evidence="2" key="2">
    <citation type="submission" date="2025-08" db="UniProtKB">
        <authorList>
            <consortium name="Ensembl"/>
        </authorList>
    </citation>
    <scope>IDENTIFICATION</scope>
</reference>
<dbReference type="Proteomes" id="UP001501940">
    <property type="component" value="Chromosome 11"/>
</dbReference>
<sequence>MANGCKDVLFTRGTGQSDDSDIWDDTALIKAYDKATICCDSLCFSFNLSLISPSATDWYTIGVRRNVSAGRLFQHLLDCTMPHYKLQRVLFTAALFLFPHFRHASSYLCAITDTSSVQ</sequence>
<keyword evidence="3" id="KW-1185">Reference proteome</keyword>
<name>A0AAQ6AG94_AMPOC</name>
<protein>
    <recommendedName>
        <fullName evidence="1">Survival Motor Neuron Gemin2-binding domain-containing protein</fullName>
    </recommendedName>
</protein>
<proteinExistence type="predicted"/>
<dbReference type="Ensembl" id="ENSAOCT00000050511.1">
    <property type="protein sequence ID" value="ENSAOCP00000075686.1"/>
    <property type="gene ID" value="ENSAOCG00000025544.1"/>
</dbReference>
<evidence type="ECO:0000259" key="1">
    <source>
        <dbReference type="Pfam" id="PF20636"/>
    </source>
</evidence>
<reference evidence="2 3" key="1">
    <citation type="submission" date="2022-01" db="EMBL/GenBank/DDBJ databases">
        <title>A chromosome-scale genome assembly of the false clownfish, Amphiprion ocellaris.</title>
        <authorList>
            <person name="Ryu T."/>
        </authorList>
    </citation>
    <scope>NUCLEOTIDE SEQUENCE [LARGE SCALE GENOMIC DNA]</scope>
</reference>
<dbReference type="AlphaFoldDB" id="A0AAQ6AG94"/>
<evidence type="ECO:0000313" key="2">
    <source>
        <dbReference type="Ensembl" id="ENSAOCP00000075686.1"/>
    </source>
</evidence>
<accession>A0AAQ6AG94</accession>
<dbReference type="CDD" id="cd22851">
    <property type="entry name" value="SMN_N"/>
    <property type="match status" value="1"/>
</dbReference>
<evidence type="ECO:0000313" key="3">
    <source>
        <dbReference type="Proteomes" id="UP001501940"/>
    </source>
</evidence>
<reference evidence="2" key="3">
    <citation type="submission" date="2025-09" db="UniProtKB">
        <authorList>
            <consortium name="Ensembl"/>
        </authorList>
    </citation>
    <scope>IDENTIFICATION</scope>
</reference>
<feature type="domain" description="Survival Motor Neuron Gemin2-binding" evidence="1">
    <location>
        <begin position="16"/>
        <end position="35"/>
    </location>
</feature>